<dbReference type="EMBL" id="JAPXFL010000007">
    <property type="protein sequence ID" value="KAK9503852.1"/>
    <property type="molecule type" value="Genomic_DNA"/>
</dbReference>
<keyword evidence="6 11" id="KW-0812">Transmembrane</keyword>
<evidence type="ECO:0000313" key="13">
    <source>
        <dbReference type="EMBL" id="KAK9503852.1"/>
    </source>
</evidence>
<dbReference type="InterPro" id="IPR036938">
    <property type="entry name" value="PAP2/HPO_sf"/>
</dbReference>
<keyword evidence="9 11" id="KW-1133">Transmembrane helix</keyword>
<dbReference type="GO" id="GO:0005789">
    <property type="term" value="C:endoplasmic reticulum membrane"/>
    <property type="evidence" value="ECO:0007669"/>
    <property type="project" value="UniProtKB-SubCell"/>
</dbReference>
<dbReference type="Pfam" id="PF01569">
    <property type="entry name" value="PAP2"/>
    <property type="match status" value="1"/>
</dbReference>
<name>A0AAW1CZY4_9HEMI</name>
<accession>A0AAW1CZY4</accession>
<evidence type="ECO:0000256" key="4">
    <source>
        <dbReference type="ARBA" id="ARBA00012634"/>
    </source>
</evidence>
<evidence type="ECO:0000256" key="10">
    <source>
        <dbReference type="ARBA" id="ARBA00023136"/>
    </source>
</evidence>
<keyword evidence="7" id="KW-0378">Hydrolase</keyword>
<comment type="similarity">
    <text evidence="3">Belongs to the glucose-6-phosphatase family.</text>
</comment>
<proteinExistence type="inferred from homology"/>
<dbReference type="GO" id="GO:0051156">
    <property type="term" value="P:glucose 6-phosphate metabolic process"/>
    <property type="evidence" value="ECO:0007669"/>
    <property type="project" value="TreeGrafter"/>
</dbReference>
<dbReference type="AlphaFoldDB" id="A0AAW1CZY4"/>
<keyword evidence="14" id="KW-1185">Reference proteome</keyword>
<dbReference type="GO" id="GO:0006094">
    <property type="term" value="P:gluconeogenesis"/>
    <property type="evidence" value="ECO:0007669"/>
    <property type="project" value="UniProtKB-KW"/>
</dbReference>
<organism evidence="13 14">
    <name type="scientific">Rhynocoris fuscipes</name>
    <dbReference type="NCBI Taxonomy" id="488301"/>
    <lineage>
        <taxon>Eukaryota</taxon>
        <taxon>Metazoa</taxon>
        <taxon>Ecdysozoa</taxon>
        <taxon>Arthropoda</taxon>
        <taxon>Hexapoda</taxon>
        <taxon>Insecta</taxon>
        <taxon>Pterygota</taxon>
        <taxon>Neoptera</taxon>
        <taxon>Paraneoptera</taxon>
        <taxon>Hemiptera</taxon>
        <taxon>Heteroptera</taxon>
        <taxon>Panheteroptera</taxon>
        <taxon>Cimicomorpha</taxon>
        <taxon>Reduviidae</taxon>
        <taxon>Harpactorinae</taxon>
        <taxon>Harpactorini</taxon>
        <taxon>Rhynocoris</taxon>
    </lineage>
</organism>
<comment type="caution">
    <text evidence="13">The sequence shown here is derived from an EMBL/GenBank/DDBJ whole genome shotgun (WGS) entry which is preliminary data.</text>
</comment>
<dbReference type="GO" id="GO:0004346">
    <property type="term" value="F:glucose-6-phosphatase activity"/>
    <property type="evidence" value="ECO:0007669"/>
    <property type="project" value="UniProtKB-EC"/>
</dbReference>
<gene>
    <name evidence="13" type="ORF">O3M35_010322</name>
</gene>
<dbReference type="EC" id="3.1.3.9" evidence="4"/>
<evidence type="ECO:0000256" key="2">
    <source>
        <dbReference type="ARBA" id="ARBA00004742"/>
    </source>
</evidence>
<keyword evidence="10 11" id="KW-0472">Membrane</keyword>
<evidence type="ECO:0000256" key="6">
    <source>
        <dbReference type="ARBA" id="ARBA00022692"/>
    </source>
</evidence>
<sequence>MGTAALAYVFLQWLLIWFDHSVPTEKVKQRKFIKYSLWFLYATIVLLVSISRINIAAHFPHQCVLGAFLGFLLASYLVSETKWSLWERLKNLAKWKMILVAMLLSVSSASSYLAHHFLGLDAGWSIKLAFKWCLRPDTVSVYTTPIYSLVRDNGCFYGLALASPLKERKFYPIVGATVTTLFFVATRMLRPMMPTNEPFQFYMFHFLDNFFISACLLTIIPYIASLVMFKEKQN</sequence>
<evidence type="ECO:0000256" key="3">
    <source>
        <dbReference type="ARBA" id="ARBA00009266"/>
    </source>
</evidence>
<evidence type="ECO:0000256" key="11">
    <source>
        <dbReference type="SAM" id="Phobius"/>
    </source>
</evidence>
<comment type="subcellular location">
    <subcellularLocation>
        <location evidence="1">Endoplasmic reticulum membrane</location>
        <topology evidence="1">Multi-pass membrane protein</topology>
    </subcellularLocation>
</comment>
<feature type="transmembrane region" description="Helical" evidence="11">
    <location>
        <begin position="98"/>
        <end position="118"/>
    </location>
</feature>
<dbReference type="PANTHER" id="PTHR12591">
    <property type="entry name" value="GLUCOSE-6-PHOSPHATASE"/>
    <property type="match status" value="1"/>
</dbReference>
<dbReference type="InterPro" id="IPR000326">
    <property type="entry name" value="PAP2/HPO"/>
</dbReference>
<feature type="domain" description="Phosphatidic acid phosphatase type 2/haloperoxidase" evidence="12">
    <location>
        <begin position="5"/>
        <end position="78"/>
    </location>
</feature>
<feature type="transmembrane region" description="Helical" evidence="11">
    <location>
        <begin position="59"/>
        <end position="78"/>
    </location>
</feature>
<keyword evidence="5" id="KW-0312">Gluconeogenesis</keyword>
<dbReference type="SUPFAM" id="SSF48317">
    <property type="entry name" value="Acid phosphatase/Vanadium-dependent haloperoxidase"/>
    <property type="match status" value="1"/>
</dbReference>
<keyword evidence="8" id="KW-0256">Endoplasmic reticulum</keyword>
<protein>
    <recommendedName>
        <fullName evidence="4">glucose-6-phosphatase</fullName>
        <ecNumber evidence="4">3.1.3.9</ecNumber>
    </recommendedName>
</protein>
<evidence type="ECO:0000313" key="14">
    <source>
        <dbReference type="Proteomes" id="UP001461498"/>
    </source>
</evidence>
<feature type="transmembrane region" description="Helical" evidence="11">
    <location>
        <begin position="210"/>
        <end position="229"/>
    </location>
</feature>
<evidence type="ECO:0000256" key="9">
    <source>
        <dbReference type="ARBA" id="ARBA00022989"/>
    </source>
</evidence>
<feature type="transmembrane region" description="Helical" evidence="11">
    <location>
        <begin position="35"/>
        <end position="53"/>
    </location>
</feature>
<evidence type="ECO:0000256" key="1">
    <source>
        <dbReference type="ARBA" id="ARBA00004477"/>
    </source>
</evidence>
<comment type="pathway">
    <text evidence="2">Carbohydrate biosynthesis; gluconeogenesis.</text>
</comment>
<feature type="transmembrane region" description="Helical" evidence="11">
    <location>
        <begin position="170"/>
        <end position="189"/>
    </location>
</feature>
<evidence type="ECO:0000259" key="12">
    <source>
        <dbReference type="Pfam" id="PF01569"/>
    </source>
</evidence>
<reference evidence="13 14" key="1">
    <citation type="submission" date="2022-12" db="EMBL/GenBank/DDBJ databases">
        <title>Chromosome-level genome assembly of true bugs.</title>
        <authorList>
            <person name="Ma L."/>
            <person name="Li H."/>
        </authorList>
    </citation>
    <scope>NUCLEOTIDE SEQUENCE [LARGE SCALE GENOMIC DNA]</scope>
    <source>
        <strain evidence="13">Lab_2022b</strain>
    </source>
</reference>
<dbReference type="Proteomes" id="UP001461498">
    <property type="component" value="Unassembled WGS sequence"/>
</dbReference>
<evidence type="ECO:0000256" key="7">
    <source>
        <dbReference type="ARBA" id="ARBA00022801"/>
    </source>
</evidence>
<evidence type="ECO:0000256" key="5">
    <source>
        <dbReference type="ARBA" id="ARBA00022432"/>
    </source>
</evidence>
<evidence type="ECO:0000256" key="8">
    <source>
        <dbReference type="ARBA" id="ARBA00022824"/>
    </source>
</evidence>
<dbReference type="PANTHER" id="PTHR12591:SF0">
    <property type="entry name" value="FI19814P1"/>
    <property type="match status" value="1"/>
</dbReference>
<dbReference type="Gene3D" id="1.20.144.10">
    <property type="entry name" value="Phosphatidic acid phosphatase type 2/haloperoxidase"/>
    <property type="match status" value="1"/>
</dbReference>